<dbReference type="InterPro" id="IPR036396">
    <property type="entry name" value="Cyt_P450_sf"/>
</dbReference>
<dbReference type="GO" id="GO:0016132">
    <property type="term" value="P:brassinosteroid biosynthetic process"/>
    <property type="evidence" value="ECO:0007669"/>
    <property type="project" value="TreeGrafter"/>
</dbReference>
<protein>
    <recommendedName>
        <fullName evidence="5">Cytochrome P450</fullName>
    </recommendedName>
</protein>
<feature type="non-terminal residue" evidence="3">
    <location>
        <position position="185"/>
    </location>
</feature>
<dbReference type="InterPro" id="IPR001128">
    <property type="entry name" value="Cyt_P450"/>
</dbReference>
<dbReference type="Proteomes" id="UP000824469">
    <property type="component" value="Unassembled WGS sequence"/>
</dbReference>
<dbReference type="GO" id="GO:0016125">
    <property type="term" value="P:sterol metabolic process"/>
    <property type="evidence" value="ECO:0007669"/>
    <property type="project" value="TreeGrafter"/>
</dbReference>
<keyword evidence="1" id="KW-0479">Metal-binding</keyword>
<name>A0AA38L612_TAXCH</name>
<reference evidence="3 4" key="1">
    <citation type="journal article" date="2021" name="Nat. Plants">
        <title>The Taxus genome provides insights into paclitaxel biosynthesis.</title>
        <authorList>
            <person name="Xiong X."/>
            <person name="Gou J."/>
            <person name="Liao Q."/>
            <person name="Li Y."/>
            <person name="Zhou Q."/>
            <person name="Bi G."/>
            <person name="Li C."/>
            <person name="Du R."/>
            <person name="Wang X."/>
            <person name="Sun T."/>
            <person name="Guo L."/>
            <person name="Liang H."/>
            <person name="Lu P."/>
            <person name="Wu Y."/>
            <person name="Zhang Z."/>
            <person name="Ro D.K."/>
            <person name="Shang Y."/>
            <person name="Huang S."/>
            <person name="Yan J."/>
        </authorList>
    </citation>
    <scope>NUCLEOTIDE SEQUENCE [LARGE SCALE GENOMIC DNA]</scope>
    <source>
        <strain evidence="3">Ta-2019</strain>
    </source>
</reference>
<dbReference type="AlphaFoldDB" id="A0AA38L612"/>
<evidence type="ECO:0000313" key="3">
    <source>
        <dbReference type="EMBL" id="KAH9309605.1"/>
    </source>
</evidence>
<dbReference type="GO" id="GO:0005506">
    <property type="term" value="F:iron ion binding"/>
    <property type="evidence" value="ECO:0007669"/>
    <property type="project" value="InterPro"/>
</dbReference>
<dbReference type="EMBL" id="JAHRHJ020000007">
    <property type="protein sequence ID" value="KAH9309605.1"/>
    <property type="molecule type" value="Genomic_DNA"/>
</dbReference>
<dbReference type="Pfam" id="PF00067">
    <property type="entry name" value="p450"/>
    <property type="match status" value="1"/>
</dbReference>
<sequence length="185" mass="20574">MEAISLEILDGWSGKTVSAIDGTSSFAFQIISHVTTSIAKGPELSMLHKSFADIIDAMSKFAINIPGTSYYKGHKARQNLMALLDDIIVRRRNGEETKDDFIQSMISRDVLPQEEQLTESEIKDNCLTLLLAGHATTGATLTCTMKYLEENPDAKETLMVIFETLRMANPFPWSSRVVLQNTSLQ</sequence>
<dbReference type="GO" id="GO:0016705">
    <property type="term" value="F:oxidoreductase activity, acting on paired donors, with incorporation or reduction of molecular oxygen"/>
    <property type="evidence" value="ECO:0007669"/>
    <property type="project" value="InterPro"/>
</dbReference>
<evidence type="ECO:0000313" key="4">
    <source>
        <dbReference type="Proteomes" id="UP000824469"/>
    </source>
</evidence>
<evidence type="ECO:0000256" key="2">
    <source>
        <dbReference type="ARBA" id="ARBA00023004"/>
    </source>
</evidence>
<proteinExistence type="predicted"/>
<dbReference type="PANTHER" id="PTHR24286:SF189">
    <property type="entry name" value="CYTOCHROME P450, FAMILY 722, SUBFAMILY A, POLYPEPTIDE 1"/>
    <property type="match status" value="1"/>
</dbReference>
<keyword evidence="2" id="KW-0408">Iron</keyword>
<evidence type="ECO:0000256" key="1">
    <source>
        <dbReference type="ARBA" id="ARBA00022723"/>
    </source>
</evidence>
<dbReference type="Gene3D" id="1.10.630.10">
    <property type="entry name" value="Cytochrome P450"/>
    <property type="match status" value="1"/>
</dbReference>
<dbReference type="GO" id="GO:0020037">
    <property type="term" value="F:heme binding"/>
    <property type="evidence" value="ECO:0007669"/>
    <property type="project" value="InterPro"/>
</dbReference>
<comment type="caution">
    <text evidence="3">The sequence shown here is derived from an EMBL/GenBank/DDBJ whole genome shotgun (WGS) entry which is preliminary data.</text>
</comment>
<organism evidence="3 4">
    <name type="scientific">Taxus chinensis</name>
    <name type="common">Chinese yew</name>
    <name type="synonym">Taxus wallichiana var. chinensis</name>
    <dbReference type="NCBI Taxonomy" id="29808"/>
    <lineage>
        <taxon>Eukaryota</taxon>
        <taxon>Viridiplantae</taxon>
        <taxon>Streptophyta</taxon>
        <taxon>Embryophyta</taxon>
        <taxon>Tracheophyta</taxon>
        <taxon>Spermatophyta</taxon>
        <taxon>Pinopsida</taxon>
        <taxon>Pinidae</taxon>
        <taxon>Conifers II</taxon>
        <taxon>Cupressales</taxon>
        <taxon>Taxaceae</taxon>
        <taxon>Taxus</taxon>
    </lineage>
</organism>
<dbReference type="GO" id="GO:0004497">
    <property type="term" value="F:monooxygenase activity"/>
    <property type="evidence" value="ECO:0007669"/>
    <property type="project" value="InterPro"/>
</dbReference>
<gene>
    <name evidence="3" type="ORF">KI387_037516</name>
</gene>
<keyword evidence="4" id="KW-1185">Reference proteome</keyword>
<dbReference type="SUPFAM" id="SSF48264">
    <property type="entry name" value="Cytochrome P450"/>
    <property type="match status" value="1"/>
</dbReference>
<dbReference type="GO" id="GO:0010268">
    <property type="term" value="P:brassinosteroid homeostasis"/>
    <property type="evidence" value="ECO:0007669"/>
    <property type="project" value="TreeGrafter"/>
</dbReference>
<dbReference type="PANTHER" id="PTHR24286">
    <property type="entry name" value="CYTOCHROME P450 26"/>
    <property type="match status" value="1"/>
</dbReference>
<accession>A0AA38L612</accession>
<dbReference type="OMA" id="HGRLMET"/>
<evidence type="ECO:0008006" key="5">
    <source>
        <dbReference type="Google" id="ProtNLM"/>
    </source>
</evidence>